<comment type="caution">
    <text evidence="2">The sequence shown here is derived from an EMBL/GenBank/DDBJ whole genome shotgun (WGS) entry which is preliminary data.</text>
</comment>
<dbReference type="Proteomes" id="UP001085076">
    <property type="component" value="Miscellaneous, Linkage group lg09"/>
</dbReference>
<dbReference type="EMBL" id="JAGGNH010000009">
    <property type="protein sequence ID" value="KAJ0963317.1"/>
    <property type="molecule type" value="Genomic_DNA"/>
</dbReference>
<evidence type="ECO:0000313" key="3">
    <source>
        <dbReference type="Proteomes" id="UP001085076"/>
    </source>
</evidence>
<reference evidence="2" key="2">
    <citation type="journal article" date="2022" name="Hortic Res">
        <title>The genome of Dioscorea zingiberensis sheds light on the biosynthesis, origin and evolution of the medicinally important diosgenin saponins.</title>
        <authorList>
            <person name="Li Y."/>
            <person name="Tan C."/>
            <person name="Li Z."/>
            <person name="Guo J."/>
            <person name="Li S."/>
            <person name="Chen X."/>
            <person name="Wang C."/>
            <person name="Dai X."/>
            <person name="Yang H."/>
            <person name="Song W."/>
            <person name="Hou L."/>
            <person name="Xu J."/>
            <person name="Tong Z."/>
            <person name="Xu A."/>
            <person name="Yuan X."/>
            <person name="Wang W."/>
            <person name="Yang Q."/>
            <person name="Chen L."/>
            <person name="Sun Z."/>
            <person name="Wang K."/>
            <person name="Pan B."/>
            <person name="Chen J."/>
            <person name="Bao Y."/>
            <person name="Liu F."/>
            <person name="Qi X."/>
            <person name="Gang D.R."/>
            <person name="Wen J."/>
            <person name="Li J."/>
        </authorList>
    </citation>
    <scope>NUCLEOTIDE SEQUENCE</scope>
    <source>
        <strain evidence="2">Dzin_1.0</strain>
    </source>
</reference>
<dbReference type="AlphaFoldDB" id="A0A9D5H4V8"/>
<evidence type="ECO:0000313" key="2">
    <source>
        <dbReference type="EMBL" id="KAJ0963317.1"/>
    </source>
</evidence>
<dbReference type="Pfam" id="PF25071">
    <property type="entry name" value="DUF7795"/>
    <property type="match status" value="1"/>
</dbReference>
<name>A0A9D5H4V8_9LILI</name>
<organism evidence="2 3">
    <name type="scientific">Dioscorea zingiberensis</name>
    <dbReference type="NCBI Taxonomy" id="325984"/>
    <lineage>
        <taxon>Eukaryota</taxon>
        <taxon>Viridiplantae</taxon>
        <taxon>Streptophyta</taxon>
        <taxon>Embryophyta</taxon>
        <taxon>Tracheophyta</taxon>
        <taxon>Spermatophyta</taxon>
        <taxon>Magnoliopsida</taxon>
        <taxon>Liliopsida</taxon>
        <taxon>Dioscoreales</taxon>
        <taxon>Dioscoreaceae</taxon>
        <taxon>Dioscorea</taxon>
    </lineage>
</organism>
<keyword evidence="3" id="KW-1185">Reference proteome</keyword>
<dbReference type="OrthoDB" id="744228at2759"/>
<proteinExistence type="predicted"/>
<gene>
    <name evidence="2" type="ORF">J5N97_028439</name>
</gene>
<reference evidence="2" key="1">
    <citation type="submission" date="2021-03" db="EMBL/GenBank/DDBJ databases">
        <authorList>
            <person name="Li Z."/>
            <person name="Yang C."/>
        </authorList>
    </citation>
    <scope>NUCLEOTIDE SEQUENCE</scope>
    <source>
        <strain evidence="2">Dzin_1.0</strain>
        <tissue evidence="2">Leaf</tissue>
    </source>
</reference>
<accession>A0A9D5H4V8</accession>
<dbReference type="InterPro" id="IPR056697">
    <property type="entry name" value="DUF7795"/>
</dbReference>
<dbReference type="PANTHER" id="PTHR35305:SF2">
    <property type="entry name" value="FAD-BINDING PROTEIN"/>
    <property type="match status" value="1"/>
</dbReference>
<evidence type="ECO:0000259" key="1">
    <source>
        <dbReference type="Pfam" id="PF25071"/>
    </source>
</evidence>
<dbReference type="PANTHER" id="PTHR35305">
    <property type="entry name" value="FAD-BINDING PROTEIN"/>
    <property type="match status" value="1"/>
</dbReference>
<feature type="domain" description="DUF7795" evidence="1">
    <location>
        <begin position="11"/>
        <end position="131"/>
    </location>
</feature>
<protein>
    <recommendedName>
        <fullName evidence="1">DUF7795 domain-containing protein</fullName>
    </recommendedName>
</protein>
<sequence length="231" mass="27211">MDQELELSLQDLNKKAYKLFLEFMTRTAKLDELAGIGHRFLNEFYQQLERFRRPPLIETSNLVKDLVKANQTDRMKVYIEAGWKHIPFDVQSISKLHSCKQGLLDHVEKVKVLLDELECFMQDAICVMRTVDESISHFLDESSVDGITQYTLWFEEGETIPVHLQDCSILHATMMMVIYQMLKLDYVMQENIIKSLDFKASQMELESYCLMWDIRPYINDNVIRHAWSFVA</sequence>